<dbReference type="Pfam" id="PF03755">
    <property type="entry name" value="YicC-like_N"/>
    <property type="match status" value="1"/>
</dbReference>
<reference evidence="8 9" key="1">
    <citation type="submission" date="2019-03" db="EMBL/GenBank/DDBJ databases">
        <title>Primorskyibacter sp. SS33 isolated from sediments.</title>
        <authorList>
            <person name="Xunke S."/>
        </authorList>
    </citation>
    <scope>NUCLEOTIDE SEQUENCE [LARGE SCALE GENOMIC DNA]</scope>
    <source>
        <strain evidence="8 9">SS33</strain>
    </source>
</reference>
<proteinExistence type="inferred from homology"/>
<name>A0A4R6AI65_9RHOB</name>
<dbReference type="NCBIfam" id="TIGR00255">
    <property type="entry name" value="YicC/YloC family endoribonuclease"/>
    <property type="match status" value="1"/>
</dbReference>
<dbReference type="Proteomes" id="UP000295701">
    <property type="component" value="Unassembled WGS sequence"/>
</dbReference>
<comment type="cofactor">
    <cofactor evidence="1">
        <name>a divalent metal cation</name>
        <dbReference type="ChEBI" id="CHEBI:60240"/>
    </cofactor>
</comment>
<comment type="similarity">
    <text evidence="5">Belongs to the YicC/YloC family.</text>
</comment>
<evidence type="ECO:0000256" key="4">
    <source>
        <dbReference type="ARBA" id="ARBA00022801"/>
    </source>
</evidence>
<keyword evidence="3" id="KW-0255">Endonuclease</keyword>
<protein>
    <submittedName>
        <fullName evidence="8">YicC family protein</fullName>
    </submittedName>
</protein>
<comment type="caution">
    <text evidence="8">The sequence shown here is derived from an EMBL/GenBank/DDBJ whole genome shotgun (WGS) entry which is preliminary data.</text>
</comment>
<evidence type="ECO:0000256" key="1">
    <source>
        <dbReference type="ARBA" id="ARBA00001968"/>
    </source>
</evidence>
<dbReference type="InterPro" id="IPR013551">
    <property type="entry name" value="YicC-like_C"/>
</dbReference>
<dbReference type="InterPro" id="IPR005229">
    <property type="entry name" value="YicC/YloC-like"/>
</dbReference>
<keyword evidence="2" id="KW-0540">Nuclease</keyword>
<keyword evidence="4" id="KW-0378">Hydrolase</keyword>
<dbReference type="EMBL" id="SNAA01000002">
    <property type="protein sequence ID" value="TDL83630.1"/>
    <property type="molecule type" value="Genomic_DNA"/>
</dbReference>
<feature type="domain" description="Endoribonuclease YicC-like N-terminal" evidence="6">
    <location>
        <begin position="3"/>
        <end position="155"/>
    </location>
</feature>
<evidence type="ECO:0000259" key="7">
    <source>
        <dbReference type="Pfam" id="PF08340"/>
    </source>
</evidence>
<dbReference type="Pfam" id="PF08340">
    <property type="entry name" value="YicC-like_C"/>
    <property type="match status" value="1"/>
</dbReference>
<evidence type="ECO:0000256" key="3">
    <source>
        <dbReference type="ARBA" id="ARBA00022759"/>
    </source>
</evidence>
<dbReference type="PANTHER" id="PTHR30636">
    <property type="entry name" value="UPF0701 PROTEIN YICC"/>
    <property type="match status" value="1"/>
</dbReference>
<sequence>MTRSMTAFAAATGEYGPWTWSWDLRSVNGRGLDLRLRLPDWIDGLEAALRARLQKALSRGNVTLGLRVTRTAAGPEGGAMERALDAVMALEALAAARGHGLAPSSAAQVLSVRTDDAAPARDETGELGAALLRQFDEALLPAFLAMRDAEGAATAALLAARIDEVADLTARARNAAADRAEDQRRALRAALDRIAPEVAADPDRLAQELALIAVKSDVTEELERLGAHVEAARNLLAGEGPVGRKLDFLTQEFNREANTLCAKSQSETLTRIGLDLKYAIDQMREQVQNVE</sequence>
<dbReference type="AlphaFoldDB" id="A0A4R6AI65"/>
<dbReference type="GO" id="GO:0004521">
    <property type="term" value="F:RNA endonuclease activity"/>
    <property type="evidence" value="ECO:0007669"/>
    <property type="project" value="InterPro"/>
</dbReference>
<evidence type="ECO:0000256" key="5">
    <source>
        <dbReference type="ARBA" id="ARBA00035648"/>
    </source>
</evidence>
<dbReference type="PANTHER" id="PTHR30636:SF3">
    <property type="entry name" value="UPF0701 PROTEIN YICC"/>
    <property type="match status" value="1"/>
</dbReference>
<gene>
    <name evidence="8" type="ORF">E2L08_03000</name>
</gene>
<evidence type="ECO:0000313" key="8">
    <source>
        <dbReference type="EMBL" id="TDL83630.1"/>
    </source>
</evidence>
<dbReference type="InterPro" id="IPR013527">
    <property type="entry name" value="YicC-like_N"/>
</dbReference>
<dbReference type="OrthoDB" id="9771229at2"/>
<feature type="domain" description="Endoribonuclease YicC-like C-terminal" evidence="7">
    <location>
        <begin position="175"/>
        <end position="291"/>
    </location>
</feature>
<evidence type="ECO:0000313" key="9">
    <source>
        <dbReference type="Proteomes" id="UP000295701"/>
    </source>
</evidence>
<organism evidence="8 9">
    <name type="scientific">Palleronia sediminis</name>
    <dbReference type="NCBI Taxonomy" id="2547833"/>
    <lineage>
        <taxon>Bacteria</taxon>
        <taxon>Pseudomonadati</taxon>
        <taxon>Pseudomonadota</taxon>
        <taxon>Alphaproteobacteria</taxon>
        <taxon>Rhodobacterales</taxon>
        <taxon>Roseobacteraceae</taxon>
        <taxon>Palleronia</taxon>
    </lineage>
</organism>
<evidence type="ECO:0000259" key="6">
    <source>
        <dbReference type="Pfam" id="PF03755"/>
    </source>
</evidence>
<keyword evidence="9" id="KW-1185">Reference proteome</keyword>
<evidence type="ECO:0000256" key="2">
    <source>
        <dbReference type="ARBA" id="ARBA00022722"/>
    </source>
</evidence>
<dbReference type="GO" id="GO:0016787">
    <property type="term" value="F:hydrolase activity"/>
    <property type="evidence" value="ECO:0007669"/>
    <property type="project" value="UniProtKB-KW"/>
</dbReference>
<accession>A0A4R6AI65</accession>